<sequence>MVVNVNNWHWTDKNCLPWAKEYFEKALTGLKVSDDRITFEITGLKDISGDCEVNQRKGKLMSLFDMQMVLEFEALIGSESNAYNGSISIPEIAFDSEIDSYKYDISILKESSTNDSFDLKKFFKEQVKEKISSVFFKFNEDLLAENAKDIQLESDKVTSTYTLQNAKLTSSSNISNEAGISVKEEKSVKPESLKSVDKSKNTVSSKVHNQNTTSVSFETIFTAHAENIYKAYLSIPMIDAWSRRSFQPISVNPQGSDKILSKGDKFSLFSNNILCEIKKLNDTDPQKENYSIAMDWRLKDWVEGQNSQLELEIMESKKFGETKMVVNWKGVPIGQEERVKQQFEEVYVRSVKIIFGFGIVL</sequence>
<protein>
    <submittedName>
        <fullName evidence="3">Hsp90 co-chaperone AHA1</fullName>
    </submittedName>
</protein>
<dbReference type="STRING" id="29833.A0A1E5RUS2"/>
<dbReference type="VEuPathDB" id="FungiDB:AWRI3580_g1193"/>
<comment type="similarity">
    <text evidence="1">Belongs to the AHA1 family.</text>
</comment>
<proteinExistence type="inferred from homology"/>
<dbReference type="GO" id="GO:0005829">
    <property type="term" value="C:cytosol"/>
    <property type="evidence" value="ECO:0007669"/>
    <property type="project" value="TreeGrafter"/>
</dbReference>
<evidence type="ECO:0000313" key="4">
    <source>
        <dbReference type="Proteomes" id="UP000095358"/>
    </source>
</evidence>
<reference evidence="4" key="1">
    <citation type="journal article" date="2016" name="Genome Announc.">
        <title>Genome sequences of three species of Hanseniaspora isolated from spontaneous wine fermentations.</title>
        <authorList>
            <person name="Sternes P.R."/>
            <person name="Lee D."/>
            <person name="Kutyna D.R."/>
            <person name="Borneman A.R."/>
        </authorList>
    </citation>
    <scope>NUCLEOTIDE SEQUENCE [LARGE SCALE GENOMIC DNA]</scope>
    <source>
        <strain evidence="4">AWRI3580</strain>
    </source>
</reference>
<dbReference type="InterPro" id="IPR023393">
    <property type="entry name" value="START-like_dom_sf"/>
</dbReference>
<dbReference type="Gene3D" id="3.15.10.20">
    <property type="entry name" value="Activator of Hsp90 ATPase Aha1, N-terminal domain"/>
    <property type="match status" value="1"/>
</dbReference>
<dbReference type="GO" id="GO:0051087">
    <property type="term" value="F:protein-folding chaperone binding"/>
    <property type="evidence" value="ECO:0007669"/>
    <property type="project" value="InterPro"/>
</dbReference>
<evidence type="ECO:0000256" key="1">
    <source>
        <dbReference type="ARBA" id="ARBA00006817"/>
    </source>
</evidence>
<dbReference type="InterPro" id="IPR013538">
    <property type="entry name" value="ASHA1/2-like_C"/>
</dbReference>
<dbReference type="Gene3D" id="3.30.530.20">
    <property type="match status" value="1"/>
</dbReference>
<dbReference type="SUPFAM" id="SSF103111">
    <property type="entry name" value="Activator of Hsp90 ATPase, Aha1"/>
    <property type="match status" value="1"/>
</dbReference>
<accession>A0A1E5RUS2</accession>
<dbReference type="GO" id="GO:0001671">
    <property type="term" value="F:ATPase activator activity"/>
    <property type="evidence" value="ECO:0007669"/>
    <property type="project" value="InterPro"/>
</dbReference>
<dbReference type="Pfam" id="PF09229">
    <property type="entry name" value="Aha1_N"/>
    <property type="match status" value="1"/>
</dbReference>
<evidence type="ECO:0000313" key="3">
    <source>
        <dbReference type="EMBL" id="OEJ90680.1"/>
    </source>
</evidence>
<keyword evidence="4" id="KW-1185">Reference proteome</keyword>
<feature type="domain" description="Activator of Hsp90 ATPase AHSA1-like N-terminal" evidence="2">
    <location>
        <begin position="12"/>
        <end position="148"/>
    </location>
</feature>
<dbReference type="SMART" id="SM01000">
    <property type="entry name" value="Aha1_N"/>
    <property type="match status" value="1"/>
</dbReference>
<dbReference type="Proteomes" id="UP000095358">
    <property type="component" value="Unassembled WGS sequence"/>
</dbReference>
<dbReference type="AlphaFoldDB" id="A0A1E5RUS2"/>
<comment type="caution">
    <text evidence="3">The sequence shown here is derived from an EMBL/GenBank/DDBJ whole genome shotgun (WGS) entry which is preliminary data.</text>
</comment>
<gene>
    <name evidence="3" type="ORF">AWRI3580_g1193</name>
</gene>
<dbReference type="SUPFAM" id="SSF55961">
    <property type="entry name" value="Bet v1-like"/>
    <property type="match status" value="1"/>
</dbReference>
<name>A0A1E5RUS2_HANUV</name>
<dbReference type="PANTHER" id="PTHR13009">
    <property type="entry name" value="HEAT SHOCK PROTEIN 90 HSP90 CO-CHAPERONE AHA-1"/>
    <property type="match status" value="1"/>
</dbReference>
<dbReference type="GO" id="GO:0006457">
    <property type="term" value="P:protein folding"/>
    <property type="evidence" value="ECO:0007669"/>
    <property type="project" value="TreeGrafter"/>
</dbReference>
<dbReference type="OrthoDB" id="567237at2759"/>
<evidence type="ECO:0000259" key="2">
    <source>
        <dbReference type="SMART" id="SM01000"/>
    </source>
</evidence>
<dbReference type="PANTHER" id="PTHR13009:SF22">
    <property type="entry name" value="LD43819P"/>
    <property type="match status" value="1"/>
</dbReference>
<organism evidence="3 4">
    <name type="scientific">Hanseniaspora uvarum</name>
    <name type="common">Yeast</name>
    <name type="synonym">Kloeckera apiculata</name>
    <dbReference type="NCBI Taxonomy" id="29833"/>
    <lineage>
        <taxon>Eukaryota</taxon>
        <taxon>Fungi</taxon>
        <taxon>Dikarya</taxon>
        <taxon>Ascomycota</taxon>
        <taxon>Saccharomycotina</taxon>
        <taxon>Saccharomycetes</taxon>
        <taxon>Saccharomycodales</taxon>
        <taxon>Saccharomycodaceae</taxon>
        <taxon>Hanseniaspora</taxon>
    </lineage>
</organism>
<dbReference type="EMBL" id="LPNN01000003">
    <property type="protein sequence ID" value="OEJ90680.1"/>
    <property type="molecule type" value="Genomic_DNA"/>
</dbReference>
<dbReference type="InterPro" id="IPR036338">
    <property type="entry name" value="Aha1"/>
</dbReference>
<dbReference type="Pfam" id="PF08327">
    <property type="entry name" value="AHSA1"/>
    <property type="match status" value="1"/>
</dbReference>
<dbReference type="InterPro" id="IPR015310">
    <property type="entry name" value="AHSA1-like_N"/>
</dbReference>